<dbReference type="Proteomes" id="UP001610990">
    <property type="component" value="Unassembled WGS sequence"/>
</dbReference>
<sequence length="79" mass="8450">MSWFFGVFAGQEGKSFGFTSARAESTPRQPTCRTAATVHLRLRGEHDGSKEIHQVSSFSLSLDTSGVMELGTISAKGDG</sequence>
<name>A0ABW7RKB7_9ACTN</name>
<proteinExistence type="predicted"/>
<protein>
    <submittedName>
        <fullName evidence="1">Uncharacterized protein</fullName>
    </submittedName>
</protein>
<dbReference type="RefSeq" id="WP_397675491.1">
    <property type="nucleotide sequence ID" value="NZ_JBIRFW010000003.1"/>
</dbReference>
<evidence type="ECO:0000313" key="1">
    <source>
        <dbReference type="EMBL" id="MFH8588514.1"/>
    </source>
</evidence>
<evidence type="ECO:0000313" key="2">
    <source>
        <dbReference type="Proteomes" id="UP001610990"/>
    </source>
</evidence>
<organism evidence="1 2">
    <name type="scientific">Streptomyces celluloflavus</name>
    <dbReference type="NCBI Taxonomy" id="58344"/>
    <lineage>
        <taxon>Bacteria</taxon>
        <taxon>Bacillati</taxon>
        <taxon>Actinomycetota</taxon>
        <taxon>Actinomycetes</taxon>
        <taxon>Kitasatosporales</taxon>
        <taxon>Streptomycetaceae</taxon>
        <taxon>Streptomyces</taxon>
    </lineage>
</organism>
<gene>
    <name evidence="1" type="ORF">ACH4GP_29680</name>
</gene>
<comment type="caution">
    <text evidence="1">The sequence shown here is derived from an EMBL/GenBank/DDBJ whole genome shotgun (WGS) entry which is preliminary data.</text>
</comment>
<keyword evidence="2" id="KW-1185">Reference proteome</keyword>
<dbReference type="EMBL" id="JBIRGH010000024">
    <property type="protein sequence ID" value="MFH8588514.1"/>
    <property type="molecule type" value="Genomic_DNA"/>
</dbReference>
<accession>A0ABW7RKB7</accession>
<reference evidence="1 2" key="1">
    <citation type="submission" date="2024-10" db="EMBL/GenBank/DDBJ databases">
        <title>The Natural Products Discovery Center: Release of the First 8490 Sequenced Strains for Exploring Actinobacteria Biosynthetic Diversity.</title>
        <authorList>
            <person name="Kalkreuter E."/>
            <person name="Kautsar S.A."/>
            <person name="Yang D."/>
            <person name="Bader C.D."/>
            <person name="Teijaro C.N."/>
            <person name="Fluegel L."/>
            <person name="Davis C.M."/>
            <person name="Simpson J.R."/>
            <person name="Lauterbach L."/>
            <person name="Steele A.D."/>
            <person name="Gui C."/>
            <person name="Meng S."/>
            <person name="Li G."/>
            <person name="Viehrig K."/>
            <person name="Ye F."/>
            <person name="Su P."/>
            <person name="Kiefer A.F."/>
            <person name="Nichols A."/>
            <person name="Cepeda A.J."/>
            <person name="Yan W."/>
            <person name="Fan B."/>
            <person name="Jiang Y."/>
            <person name="Adhikari A."/>
            <person name="Zheng C.-J."/>
            <person name="Schuster L."/>
            <person name="Cowan T.M."/>
            <person name="Smanski M.J."/>
            <person name="Chevrette M.G."/>
            <person name="De Carvalho L.P.S."/>
            <person name="Shen B."/>
        </authorList>
    </citation>
    <scope>NUCLEOTIDE SEQUENCE [LARGE SCALE GENOMIC DNA]</scope>
    <source>
        <strain evidence="1 2">NPDC018013</strain>
    </source>
</reference>